<dbReference type="AlphaFoldDB" id="A0A1M7PK42"/>
<evidence type="ECO:0000313" key="2">
    <source>
        <dbReference type="Proteomes" id="UP000183983"/>
    </source>
</evidence>
<sequence>MTDKQSSTEPAAPKLPEMNLEKRLQDIYSDKMLTNTEFMALRDDADRLFTQLIKQLPGNGCIGLFQQMADVTVQAMQLGMLDIKRARPTADVKALVKQSYEFQVAYIKASLDRFTQSL</sequence>
<dbReference type="STRING" id="1190415.SAMN05216593_111104"/>
<accession>A0A1M7PK42</accession>
<dbReference type="RefSeq" id="WP_175561784.1">
    <property type="nucleotide sequence ID" value="NZ_FRDA01000011.1"/>
</dbReference>
<name>A0A1M7PK42_9PSED</name>
<dbReference type="Proteomes" id="UP000183983">
    <property type="component" value="Unassembled WGS sequence"/>
</dbReference>
<protein>
    <submittedName>
        <fullName evidence="1">Uncharacterized protein</fullName>
    </submittedName>
</protein>
<reference evidence="1 2" key="1">
    <citation type="submission" date="2016-11" db="EMBL/GenBank/DDBJ databases">
        <authorList>
            <person name="Jaros S."/>
            <person name="Januszkiewicz K."/>
            <person name="Wedrychowicz H."/>
        </authorList>
    </citation>
    <scope>NUCLEOTIDE SEQUENCE [LARGE SCALE GENOMIC DNA]</scope>
    <source>
        <strain evidence="1 2">LMG 26898</strain>
    </source>
</reference>
<proteinExistence type="predicted"/>
<evidence type="ECO:0000313" key="1">
    <source>
        <dbReference type="EMBL" id="SHN17594.1"/>
    </source>
</evidence>
<dbReference type="EMBL" id="FRDA01000011">
    <property type="protein sequence ID" value="SHN17594.1"/>
    <property type="molecule type" value="Genomic_DNA"/>
</dbReference>
<organism evidence="1 2">
    <name type="scientific">Pseudomonas asturiensis</name>
    <dbReference type="NCBI Taxonomy" id="1190415"/>
    <lineage>
        <taxon>Bacteria</taxon>
        <taxon>Pseudomonadati</taxon>
        <taxon>Pseudomonadota</taxon>
        <taxon>Gammaproteobacteria</taxon>
        <taxon>Pseudomonadales</taxon>
        <taxon>Pseudomonadaceae</taxon>
        <taxon>Pseudomonas</taxon>
    </lineage>
</organism>
<gene>
    <name evidence="1" type="ORF">SAMN05216593_111104</name>
</gene>